<accession>A0A8J3MWI0</accession>
<evidence type="ECO:0000256" key="2">
    <source>
        <dbReference type="ARBA" id="ARBA00008520"/>
    </source>
</evidence>
<sequence>MTKRRSFKTLLVLLLSLLLLLSIAACGGSGSSSDNTVTIMTWESNDTNKLIDEALKKFMQQNPDIKVERIPSPNSDYGQKLSSLVLAKKLPDIFWAGNDTEQQYGAQGLLYDWNSKANGSSNSIDMTKFAPNSLENWKTSNKLYGLPTLMNTYGVWYNEDLFKQAGLPLPKARWTYEEMFHDAQVLTQKSGNKVTRYGLWSPPADPFSVNNCAVSAGGTPFEDKILNPTSVTASPEFLQCAKMIADATQNGWVTPPGYATDSEQEGFAAGKIPMFYGGQWFAPGFLQAKPGFKYGFAPLPQVKDSVTIYDAVGISSPTYVKNPDTTWKVMQFLASTAWETVLPGSPVAPPAYVPSSTPYFDTLKTNGLSDVADSVNYSLNTEKKVGIRFISPWSAKAGDIITANWNDVLLGKKPLDSGTQQMVQQLNDLIKQS</sequence>
<dbReference type="Pfam" id="PF01547">
    <property type="entry name" value="SBP_bac_1"/>
    <property type="match status" value="1"/>
</dbReference>
<evidence type="ECO:0000313" key="6">
    <source>
        <dbReference type="EMBL" id="GHO49016.1"/>
    </source>
</evidence>
<dbReference type="PROSITE" id="PS51257">
    <property type="entry name" value="PROKAR_LIPOPROTEIN"/>
    <property type="match status" value="1"/>
</dbReference>
<keyword evidence="4 5" id="KW-0732">Signal</keyword>
<dbReference type="EMBL" id="BNJF01000004">
    <property type="protein sequence ID" value="GHO49016.1"/>
    <property type="molecule type" value="Genomic_DNA"/>
</dbReference>
<gene>
    <name evidence="6" type="ORF">KSX_71790</name>
</gene>
<dbReference type="GO" id="GO:0030313">
    <property type="term" value="C:cell envelope"/>
    <property type="evidence" value="ECO:0007669"/>
    <property type="project" value="UniProtKB-SubCell"/>
</dbReference>
<dbReference type="SUPFAM" id="SSF53850">
    <property type="entry name" value="Periplasmic binding protein-like II"/>
    <property type="match status" value="1"/>
</dbReference>
<dbReference type="Proteomes" id="UP000612362">
    <property type="component" value="Unassembled WGS sequence"/>
</dbReference>
<comment type="similarity">
    <text evidence="2">Belongs to the bacterial solute-binding protein 1 family.</text>
</comment>
<dbReference type="CDD" id="cd13585">
    <property type="entry name" value="PBP2_TMBP_like"/>
    <property type="match status" value="1"/>
</dbReference>
<comment type="subcellular location">
    <subcellularLocation>
        <location evidence="1">Cell envelope</location>
    </subcellularLocation>
</comment>
<protein>
    <submittedName>
        <fullName evidence="6">ABC transporter substrate-binding protein</fullName>
    </submittedName>
</protein>
<evidence type="ECO:0000256" key="3">
    <source>
        <dbReference type="ARBA" id="ARBA00022448"/>
    </source>
</evidence>
<comment type="caution">
    <text evidence="6">The sequence shown here is derived from an EMBL/GenBank/DDBJ whole genome shotgun (WGS) entry which is preliminary data.</text>
</comment>
<reference evidence="6" key="1">
    <citation type="submission" date="2020-10" db="EMBL/GenBank/DDBJ databases">
        <title>Taxonomic study of unclassified bacteria belonging to the class Ktedonobacteria.</title>
        <authorList>
            <person name="Yabe S."/>
            <person name="Wang C.M."/>
            <person name="Zheng Y."/>
            <person name="Sakai Y."/>
            <person name="Cavaletti L."/>
            <person name="Monciardini P."/>
            <person name="Donadio S."/>
        </authorList>
    </citation>
    <scope>NUCLEOTIDE SEQUENCE</scope>
    <source>
        <strain evidence="6">SOSP1-1</strain>
    </source>
</reference>
<dbReference type="Gene3D" id="3.40.190.10">
    <property type="entry name" value="Periplasmic binding protein-like II"/>
    <property type="match status" value="1"/>
</dbReference>
<keyword evidence="3" id="KW-0813">Transport</keyword>
<evidence type="ECO:0000313" key="7">
    <source>
        <dbReference type="Proteomes" id="UP000612362"/>
    </source>
</evidence>
<dbReference type="InterPro" id="IPR050490">
    <property type="entry name" value="Bact_solute-bd_prot1"/>
</dbReference>
<dbReference type="PANTHER" id="PTHR43649:SF31">
    <property type="entry name" value="SN-GLYCEROL-3-PHOSPHATE-BINDING PERIPLASMIC PROTEIN UGPB"/>
    <property type="match status" value="1"/>
</dbReference>
<proteinExistence type="inferred from homology"/>
<feature type="chain" id="PRO_5035171057" evidence="5">
    <location>
        <begin position="25"/>
        <end position="433"/>
    </location>
</feature>
<dbReference type="AlphaFoldDB" id="A0A8J3MWI0"/>
<dbReference type="PANTHER" id="PTHR43649">
    <property type="entry name" value="ARABINOSE-BINDING PROTEIN-RELATED"/>
    <property type="match status" value="1"/>
</dbReference>
<evidence type="ECO:0000256" key="5">
    <source>
        <dbReference type="SAM" id="SignalP"/>
    </source>
</evidence>
<name>A0A8J3MWI0_9CHLR</name>
<dbReference type="RefSeq" id="WP_220198138.1">
    <property type="nucleotide sequence ID" value="NZ_BNJF01000004.1"/>
</dbReference>
<dbReference type="InterPro" id="IPR006059">
    <property type="entry name" value="SBP"/>
</dbReference>
<evidence type="ECO:0000256" key="1">
    <source>
        <dbReference type="ARBA" id="ARBA00004196"/>
    </source>
</evidence>
<feature type="signal peptide" evidence="5">
    <location>
        <begin position="1"/>
        <end position="24"/>
    </location>
</feature>
<evidence type="ECO:0000256" key="4">
    <source>
        <dbReference type="ARBA" id="ARBA00022729"/>
    </source>
</evidence>
<keyword evidence="7" id="KW-1185">Reference proteome</keyword>
<organism evidence="6 7">
    <name type="scientific">Ktedonospora formicarum</name>
    <dbReference type="NCBI Taxonomy" id="2778364"/>
    <lineage>
        <taxon>Bacteria</taxon>
        <taxon>Bacillati</taxon>
        <taxon>Chloroflexota</taxon>
        <taxon>Ktedonobacteria</taxon>
        <taxon>Ktedonobacterales</taxon>
        <taxon>Ktedonobacteraceae</taxon>
        <taxon>Ktedonospora</taxon>
    </lineage>
</organism>